<name>F9WJF7_TRYCI</name>
<accession>F9WJF7</accession>
<evidence type="ECO:0000313" key="2">
    <source>
        <dbReference type="Proteomes" id="UP000000702"/>
    </source>
</evidence>
<dbReference type="AlphaFoldDB" id="F9WJF7"/>
<sequence>MLQPFHHLPYNVDLDNIILGDTKRCMAYDNSAHSEHISTESHLASAIVTYELVLQKRKVTYLVGAGHHQRFEPKHHSLNAVSKHDIDRPLRVVHSLPACFRSPSHPIALLHSTIRAYRMKKHYQYCYCHYRL</sequence>
<reference evidence="2" key="1">
    <citation type="submission" date="2011-07" db="EMBL/GenBank/DDBJ databases">
        <title>Divergent evolution of antigenic variation in African trypanosomes.</title>
        <authorList>
            <person name="Jackson A.P."/>
            <person name="Berry A."/>
            <person name="Allison H.C."/>
            <person name="Burton P."/>
            <person name="Anderson J."/>
            <person name="Aslett M."/>
            <person name="Brown R."/>
            <person name="Corton N."/>
            <person name="Harris D."/>
            <person name="Hauser H."/>
            <person name="Gamble J."/>
            <person name="Gilderthorp R."/>
            <person name="McQuillan J."/>
            <person name="Quail M.A."/>
            <person name="Sanders M."/>
            <person name="Van Tonder A."/>
            <person name="Ginger M.L."/>
            <person name="Donelson J.E."/>
            <person name="Field M.C."/>
            <person name="Barry J.D."/>
            <person name="Berriman M."/>
            <person name="Hertz-Fowler C."/>
        </authorList>
    </citation>
    <scope>NUCLEOTIDE SEQUENCE [LARGE SCALE GENOMIC DNA]</scope>
    <source>
        <strain evidence="2">IL3000</strain>
    </source>
</reference>
<protein>
    <submittedName>
        <fullName evidence="1">Uncharacterized protein</fullName>
    </submittedName>
</protein>
<reference evidence="1 2" key="2">
    <citation type="journal article" date="2012" name="Proc. Natl. Acad. Sci. U.S.A.">
        <title>Antigenic diversity is generated by distinct evolutionary mechanisms in African trypanosome species.</title>
        <authorList>
            <person name="Jackson A.P."/>
            <person name="Berry A."/>
            <person name="Aslett M."/>
            <person name="Allison H.C."/>
            <person name="Burton P."/>
            <person name="Vavrova-Anderson J."/>
            <person name="Brown R."/>
            <person name="Browne H."/>
            <person name="Corton N."/>
            <person name="Hauser H."/>
            <person name="Gamble J."/>
            <person name="Gilderthorp R."/>
            <person name="Marcello L."/>
            <person name="McQuillan J."/>
            <person name="Otto T.D."/>
            <person name="Quail M.A."/>
            <person name="Sanders M.J."/>
            <person name="van Tonder A."/>
            <person name="Ginger M.L."/>
            <person name="Field M.C."/>
            <person name="Barry J.D."/>
            <person name="Hertz-Fowler C."/>
            <person name="Berriman M."/>
        </authorList>
    </citation>
    <scope>NUCLEOTIDE SEQUENCE [LARGE SCALE GENOMIC DNA]</scope>
    <source>
        <strain evidence="1 2">IL3000</strain>
    </source>
</reference>
<evidence type="ECO:0000313" key="1">
    <source>
        <dbReference type="EMBL" id="CCD17462.1"/>
    </source>
</evidence>
<organism evidence="1 2">
    <name type="scientific">Trypanosoma congolense (strain IL3000)</name>
    <dbReference type="NCBI Taxonomy" id="1068625"/>
    <lineage>
        <taxon>Eukaryota</taxon>
        <taxon>Discoba</taxon>
        <taxon>Euglenozoa</taxon>
        <taxon>Kinetoplastea</taxon>
        <taxon>Metakinetoplastina</taxon>
        <taxon>Trypanosomatida</taxon>
        <taxon>Trypanosomatidae</taxon>
        <taxon>Trypanosoma</taxon>
        <taxon>Nannomonas</taxon>
    </lineage>
</organism>
<keyword evidence="2" id="KW-1185">Reference proteome</keyword>
<gene>
    <name evidence="1" type="ORF">TCIL3000_0_22810</name>
</gene>
<dbReference type="Proteomes" id="UP000000702">
    <property type="component" value="Unassembled WGS sequence"/>
</dbReference>
<proteinExistence type="predicted"/>
<comment type="caution">
    <text evidence="1">The sequence shown here is derived from an EMBL/GenBank/DDBJ whole genome shotgun (WGS) entry which is preliminary data.</text>
</comment>
<dbReference type="EMBL" id="CAEQ01002718">
    <property type="protein sequence ID" value="CCD17462.1"/>
    <property type="molecule type" value="Genomic_DNA"/>
</dbReference>